<dbReference type="InterPro" id="IPR011009">
    <property type="entry name" value="Kinase-like_dom_sf"/>
</dbReference>
<keyword evidence="2" id="KW-1185">Reference proteome</keyword>
<sequence>MSNVSNCNLIARTGLTGREQFIALTGEHAAISKHRVFHFDFEGSCYVVKKQAMKRSKIGYSILTLVTKALSIPALRGIPVPGGKLTQAIEIQRLISLSAAGVPVPSVVYVGENYFVMSCLGHSSVEFFLKNPSQQSAVFYWKQALDAILDVHHKGAYLSQAFIRNMIAGDRSVAFVDFEDDPGAVMPIHLAQARDWLLYLLSSSLRLDMSPQEQADIILSYLRQDTLEVQEEVFACASKIALFRFIFRRKKPYLNRDLQSFNVFIQLMQELGSRCFTRG</sequence>
<proteinExistence type="predicted"/>
<evidence type="ECO:0000313" key="2">
    <source>
        <dbReference type="Proteomes" id="UP000054608"/>
    </source>
</evidence>
<organism evidence="1 2">
    <name type="scientific">Legionella rubrilucens</name>
    <dbReference type="NCBI Taxonomy" id="458"/>
    <lineage>
        <taxon>Bacteria</taxon>
        <taxon>Pseudomonadati</taxon>
        <taxon>Pseudomonadota</taxon>
        <taxon>Gammaproteobacteria</taxon>
        <taxon>Legionellales</taxon>
        <taxon>Legionellaceae</taxon>
        <taxon>Legionella</taxon>
    </lineage>
</organism>
<dbReference type="OrthoDB" id="8028712at2"/>
<dbReference type="STRING" id="458.Lrub_1853"/>
<dbReference type="EMBL" id="LNYT01000020">
    <property type="protein sequence ID" value="KTD46931.1"/>
    <property type="molecule type" value="Genomic_DNA"/>
</dbReference>
<name>A0A0W0XR88_9GAMM</name>
<reference evidence="1 2" key="1">
    <citation type="submission" date="2015-11" db="EMBL/GenBank/DDBJ databases">
        <title>Genomic analysis of 38 Legionella species identifies large and diverse effector repertoires.</title>
        <authorList>
            <person name="Burstein D."/>
            <person name="Amaro F."/>
            <person name="Zusman T."/>
            <person name="Lifshitz Z."/>
            <person name="Cohen O."/>
            <person name="Gilbert J.A."/>
            <person name="Pupko T."/>
            <person name="Shuman H.A."/>
            <person name="Segal G."/>
        </authorList>
    </citation>
    <scope>NUCLEOTIDE SEQUENCE [LARGE SCALE GENOMIC DNA]</scope>
    <source>
        <strain evidence="1 2">WA-270A-C2</strain>
    </source>
</reference>
<evidence type="ECO:0000313" key="1">
    <source>
        <dbReference type="EMBL" id="KTD46931.1"/>
    </source>
</evidence>
<protein>
    <recommendedName>
        <fullName evidence="3">Serine/threonine protein kinase</fullName>
    </recommendedName>
</protein>
<dbReference type="Proteomes" id="UP000054608">
    <property type="component" value="Unassembled WGS sequence"/>
</dbReference>
<dbReference type="PATRIC" id="fig|458.5.peg.1931"/>
<gene>
    <name evidence="1" type="ORF">Lrub_1853</name>
</gene>
<accession>A0A0W0XR88</accession>
<comment type="caution">
    <text evidence="1">The sequence shown here is derived from an EMBL/GenBank/DDBJ whole genome shotgun (WGS) entry which is preliminary data.</text>
</comment>
<dbReference type="AlphaFoldDB" id="A0A0W0XR88"/>
<dbReference type="SUPFAM" id="SSF56112">
    <property type="entry name" value="Protein kinase-like (PK-like)"/>
    <property type="match status" value="1"/>
</dbReference>
<evidence type="ECO:0008006" key="3">
    <source>
        <dbReference type="Google" id="ProtNLM"/>
    </source>
</evidence>
<dbReference type="RefSeq" id="WP_058531860.1">
    <property type="nucleotide sequence ID" value="NZ_CAAAIN010000002.1"/>
</dbReference>